<dbReference type="eggNOG" id="KOG0100">
    <property type="taxonomic scope" value="Eukaryota"/>
</dbReference>
<dbReference type="PANTHER" id="PTHR19375">
    <property type="entry name" value="HEAT SHOCK PROTEIN 70KDA"/>
    <property type="match status" value="1"/>
</dbReference>
<dbReference type="HOGENOM" id="CLU_005965_10_0_1"/>
<dbReference type="AlphaFoldDB" id="H2Z7S7"/>
<dbReference type="GO" id="GO:0140662">
    <property type="term" value="F:ATP-dependent protein folding chaperone"/>
    <property type="evidence" value="ECO:0007669"/>
    <property type="project" value="InterPro"/>
</dbReference>
<dbReference type="FunFam" id="2.60.34.10:FF:000002">
    <property type="entry name" value="Heat shock 70 kDa"/>
    <property type="match status" value="1"/>
</dbReference>
<keyword evidence="2" id="KW-0547">Nucleotide-binding</keyword>
<reference evidence="5" key="3">
    <citation type="submission" date="2025-09" db="UniProtKB">
        <authorList>
            <consortium name="Ensembl"/>
        </authorList>
    </citation>
    <scope>IDENTIFICATION</scope>
</reference>
<dbReference type="InterPro" id="IPR029048">
    <property type="entry name" value="HSP70_C_sf"/>
</dbReference>
<sequence length="231" mass="26501">MGGVMAKLLPRNTVIPAKKSQVFTTASDNQPMVTIMVFEGERTMTKDNHLLGKFDLTGIASAPRGMPQIEVTFQIDANGILQVSAEDKASGNKEKITIKNDNSRLSQQQIDKMIKDAENFAEQDRQVQKRVEAINELESYIYSLKNQMSNKEMSKELPEDIKNKINERLDLDIKWLDMPGNREQRPEKYKTRKEELDQFVKMYLQQTNAKENDGDRNQEEGQKAESDKTEL</sequence>
<feature type="region of interest" description="Disordered" evidence="4">
    <location>
        <begin position="202"/>
        <end position="231"/>
    </location>
</feature>
<dbReference type="Gene3D" id="2.60.34.10">
    <property type="entry name" value="Substrate Binding Domain Of DNAk, Chain A, domain 1"/>
    <property type="match status" value="1"/>
</dbReference>
<evidence type="ECO:0000256" key="4">
    <source>
        <dbReference type="SAM" id="MobiDB-lite"/>
    </source>
</evidence>
<dbReference type="Pfam" id="PF00012">
    <property type="entry name" value="HSP70"/>
    <property type="match status" value="1"/>
</dbReference>
<reference evidence="5" key="2">
    <citation type="submission" date="2025-08" db="UniProtKB">
        <authorList>
            <consortium name="Ensembl"/>
        </authorList>
    </citation>
    <scope>IDENTIFICATION</scope>
</reference>
<dbReference type="Ensembl" id="ENSCSAVT00000013796.1">
    <property type="protein sequence ID" value="ENSCSAVP00000013639.1"/>
    <property type="gene ID" value="ENSCSAVG00000007998.1"/>
</dbReference>
<dbReference type="InterPro" id="IPR029047">
    <property type="entry name" value="HSP70_peptide-bd_sf"/>
</dbReference>
<dbReference type="InterPro" id="IPR013126">
    <property type="entry name" value="Hsp_70_fam"/>
</dbReference>
<feature type="compositionally biased region" description="Basic and acidic residues" evidence="4">
    <location>
        <begin position="210"/>
        <end position="231"/>
    </location>
</feature>
<dbReference type="Gene3D" id="1.20.1270.10">
    <property type="match status" value="1"/>
</dbReference>
<accession>H2Z7S7</accession>
<reference evidence="6" key="1">
    <citation type="submission" date="2003-08" db="EMBL/GenBank/DDBJ databases">
        <authorList>
            <person name="Birren B."/>
            <person name="Nusbaum C."/>
            <person name="Abebe A."/>
            <person name="Abouelleil A."/>
            <person name="Adekoya E."/>
            <person name="Ait-zahra M."/>
            <person name="Allen N."/>
            <person name="Allen T."/>
            <person name="An P."/>
            <person name="Anderson M."/>
            <person name="Anderson S."/>
            <person name="Arachchi H."/>
            <person name="Armbruster J."/>
            <person name="Bachantsang P."/>
            <person name="Baldwin J."/>
            <person name="Barry A."/>
            <person name="Bayul T."/>
            <person name="Blitshsteyn B."/>
            <person name="Bloom T."/>
            <person name="Blye J."/>
            <person name="Boguslavskiy L."/>
            <person name="Borowsky M."/>
            <person name="Boukhgalter B."/>
            <person name="Brunache A."/>
            <person name="Butler J."/>
            <person name="Calixte N."/>
            <person name="Calvo S."/>
            <person name="Camarata J."/>
            <person name="Campo K."/>
            <person name="Chang J."/>
            <person name="Cheshatsang Y."/>
            <person name="Citroen M."/>
            <person name="Collymore A."/>
            <person name="Considine T."/>
            <person name="Cook A."/>
            <person name="Cooke P."/>
            <person name="Corum B."/>
            <person name="Cuomo C."/>
            <person name="David R."/>
            <person name="Dawoe T."/>
            <person name="Degray S."/>
            <person name="Dodge S."/>
            <person name="Dooley K."/>
            <person name="Dorje P."/>
            <person name="Dorjee K."/>
            <person name="Dorris L."/>
            <person name="Duffey N."/>
            <person name="Dupes A."/>
            <person name="Elkins T."/>
            <person name="Engels R."/>
            <person name="Erickson J."/>
            <person name="Farina A."/>
            <person name="Faro S."/>
            <person name="Ferreira P."/>
            <person name="Fischer H."/>
            <person name="Fitzgerald M."/>
            <person name="Foley K."/>
            <person name="Gage D."/>
            <person name="Galagan J."/>
            <person name="Gearin G."/>
            <person name="Gnerre S."/>
            <person name="Gnirke A."/>
            <person name="Goyette A."/>
            <person name="Graham J."/>
            <person name="Grandbois E."/>
            <person name="Gyaltsen K."/>
            <person name="Hafez N."/>
            <person name="Hagopian D."/>
            <person name="Hagos B."/>
            <person name="Hall J."/>
            <person name="Hatcher B."/>
            <person name="Heller A."/>
            <person name="Higgins H."/>
            <person name="Honan T."/>
            <person name="Horn A."/>
            <person name="Houde N."/>
            <person name="Hughes L."/>
            <person name="Hulme W."/>
            <person name="Husby E."/>
            <person name="Iliev I."/>
            <person name="Jaffe D."/>
            <person name="Jones C."/>
            <person name="Kamal M."/>
            <person name="Kamat A."/>
            <person name="Kamvysselis M."/>
            <person name="Karlsson E."/>
            <person name="Kells C."/>
            <person name="Kieu A."/>
            <person name="Kisner P."/>
            <person name="Kodira C."/>
            <person name="Kulbokas E."/>
            <person name="Labutti K."/>
            <person name="Lama D."/>
            <person name="Landers T."/>
            <person name="Leger J."/>
            <person name="Levine S."/>
            <person name="Lewis D."/>
            <person name="Lewis T."/>
            <person name="Lindblad-toh K."/>
            <person name="Liu X."/>
            <person name="Lokyitsang T."/>
            <person name="Lokyitsang Y."/>
            <person name="Lucien O."/>
            <person name="Lui A."/>
            <person name="Ma L.J."/>
            <person name="Mabbitt R."/>
            <person name="Macdonald J."/>
            <person name="Maclean C."/>
            <person name="Major J."/>
            <person name="Manning J."/>
            <person name="Marabella R."/>
            <person name="Maru K."/>
            <person name="Matthews C."/>
            <person name="Mauceli E."/>
            <person name="Mccarthy M."/>
            <person name="Mcdonough S."/>
            <person name="Mcghee T."/>
            <person name="Meldrim J."/>
            <person name="Meneus L."/>
            <person name="Mesirov J."/>
            <person name="Mihalev A."/>
            <person name="Mihova T."/>
            <person name="Mikkelsen T."/>
            <person name="Mlenga V."/>
            <person name="Moru K."/>
            <person name="Mozes J."/>
            <person name="Mulrain L."/>
            <person name="Munson G."/>
            <person name="Naylor J."/>
            <person name="Newes C."/>
            <person name="Nguyen C."/>
            <person name="Nguyen N."/>
            <person name="Nguyen T."/>
            <person name="Nicol R."/>
            <person name="Nielsen C."/>
            <person name="Nizzari M."/>
            <person name="Norbu C."/>
            <person name="Norbu N."/>
            <person name="O'donnell P."/>
            <person name="Okoawo O."/>
            <person name="O'leary S."/>
            <person name="Omotosho B."/>
            <person name="O'neill K."/>
            <person name="Osman S."/>
            <person name="Parker S."/>
            <person name="Perrin D."/>
            <person name="Phunkhang P."/>
            <person name="Piqani B."/>
            <person name="Purcell S."/>
            <person name="Rachupka T."/>
            <person name="Ramasamy U."/>
            <person name="Rameau R."/>
            <person name="Ray V."/>
            <person name="Raymond C."/>
            <person name="Retta R."/>
            <person name="Richardson S."/>
            <person name="Rise C."/>
            <person name="Rodriguez J."/>
            <person name="Rogers J."/>
            <person name="Rogov P."/>
            <person name="Rutman M."/>
            <person name="Schupbach R."/>
            <person name="Seaman C."/>
            <person name="Settipalli S."/>
            <person name="Sharpe T."/>
            <person name="Sheridan J."/>
            <person name="Sherpa N."/>
            <person name="Shi J."/>
            <person name="Smirnov S."/>
            <person name="Smith C."/>
            <person name="Sougnez C."/>
            <person name="Spencer B."/>
            <person name="Stalker J."/>
            <person name="Stange-thomann N."/>
            <person name="Stavropoulos S."/>
            <person name="Stetson K."/>
            <person name="Stone C."/>
            <person name="Stone S."/>
            <person name="Stubbs M."/>
            <person name="Talamas J."/>
            <person name="Tchuinga P."/>
            <person name="Tenzing P."/>
            <person name="Tesfaye S."/>
            <person name="Theodore J."/>
            <person name="Thoulutsang Y."/>
            <person name="Topham K."/>
            <person name="Towey S."/>
            <person name="Tsamla T."/>
            <person name="Tsomo N."/>
            <person name="Vallee D."/>
            <person name="Vassiliev H."/>
            <person name="Venkataraman V."/>
            <person name="Vinson J."/>
            <person name="Vo A."/>
            <person name="Wade C."/>
            <person name="Wang S."/>
            <person name="Wangchuk T."/>
            <person name="Wangdi T."/>
            <person name="Whittaker C."/>
            <person name="Wilkinson J."/>
            <person name="Wu Y."/>
            <person name="Wyman D."/>
            <person name="Yadav S."/>
            <person name="Yang S."/>
            <person name="Yang X."/>
            <person name="Yeager S."/>
            <person name="Yee E."/>
            <person name="Young G."/>
            <person name="Zainoun J."/>
            <person name="Zembeck L."/>
            <person name="Zimmer A."/>
            <person name="Zody M."/>
            <person name="Lander E."/>
        </authorList>
    </citation>
    <scope>NUCLEOTIDE SEQUENCE [LARGE SCALE GENOMIC DNA]</scope>
</reference>
<comment type="similarity">
    <text evidence="1">Belongs to the heat shock protein 70 family.</text>
</comment>
<protein>
    <submittedName>
        <fullName evidence="5">Uncharacterized protein</fullName>
    </submittedName>
</protein>
<keyword evidence="3" id="KW-0067">ATP-binding</keyword>
<proteinExistence type="inferred from homology"/>
<dbReference type="SUPFAM" id="SSF100920">
    <property type="entry name" value="Heat shock protein 70kD (HSP70), peptide-binding domain"/>
    <property type="match status" value="1"/>
</dbReference>
<evidence type="ECO:0000256" key="3">
    <source>
        <dbReference type="ARBA" id="ARBA00022840"/>
    </source>
</evidence>
<organism evidence="5 6">
    <name type="scientific">Ciona savignyi</name>
    <name type="common">Pacific transparent sea squirt</name>
    <dbReference type="NCBI Taxonomy" id="51511"/>
    <lineage>
        <taxon>Eukaryota</taxon>
        <taxon>Metazoa</taxon>
        <taxon>Chordata</taxon>
        <taxon>Tunicata</taxon>
        <taxon>Ascidiacea</taxon>
        <taxon>Phlebobranchia</taxon>
        <taxon>Cionidae</taxon>
        <taxon>Ciona</taxon>
    </lineage>
</organism>
<evidence type="ECO:0000256" key="1">
    <source>
        <dbReference type="ARBA" id="ARBA00007381"/>
    </source>
</evidence>
<evidence type="ECO:0000313" key="5">
    <source>
        <dbReference type="Ensembl" id="ENSCSAVP00000013639.1"/>
    </source>
</evidence>
<dbReference type="Proteomes" id="UP000007875">
    <property type="component" value="Unassembled WGS sequence"/>
</dbReference>
<name>H2Z7S7_CIOSA</name>
<evidence type="ECO:0000313" key="6">
    <source>
        <dbReference type="Proteomes" id="UP000007875"/>
    </source>
</evidence>
<evidence type="ECO:0000256" key="2">
    <source>
        <dbReference type="ARBA" id="ARBA00022741"/>
    </source>
</evidence>
<dbReference type="OMA" id="VRETESW"/>
<dbReference type="SUPFAM" id="SSF100934">
    <property type="entry name" value="Heat shock protein 70kD (HSP70), C-terminal subdomain"/>
    <property type="match status" value="1"/>
</dbReference>
<dbReference type="GO" id="GO:0005524">
    <property type="term" value="F:ATP binding"/>
    <property type="evidence" value="ECO:0007669"/>
    <property type="project" value="UniProtKB-KW"/>
</dbReference>
<keyword evidence="6" id="KW-1185">Reference proteome</keyword>
<dbReference type="STRING" id="51511.ENSCSAVP00000013639"/>
<dbReference type="GeneTree" id="ENSGT00940000176233"/>
<dbReference type="InParanoid" id="H2Z7S7"/>